<evidence type="ECO:0000313" key="10">
    <source>
        <dbReference type="Ensembl" id="ENSAMXP00005008553.1"/>
    </source>
</evidence>
<evidence type="ECO:0000256" key="2">
    <source>
        <dbReference type="ARBA" id="ARBA00009941"/>
    </source>
</evidence>
<keyword evidence="6" id="KW-0378">Hydrolase</keyword>
<keyword evidence="5" id="KW-0732">Signal</keyword>
<dbReference type="Proteomes" id="UP000694621">
    <property type="component" value="Unplaced"/>
</dbReference>
<dbReference type="Ensembl" id="ENSAMXT00005009575.1">
    <property type="protein sequence ID" value="ENSAMXP00005008553.1"/>
    <property type="gene ID" value="ENSAMXG00005004914.1"/>
</dbReference>
<dbReference type="InterPro" id="IPR048501">
    <property type="entry name" value="Legum_prodom"/>
</dbReference>
<dbReference type="Gene3D" id="1.10.132.130">
    <property type="match status" value="1"/>
</dbReference>
<gene>
    <name evidence="9" type="primary">LGMN</name>
    <name evidence="9" type="ORF">AMEX_G18318</name>
</gene>
<dbReference type="InterPro" id="IPR046427">
    <property type="entry name" value="Legumain_prodom_sf"/>
</dbReference>
<evidence type="ECO:0000313" key="11">
    <source>
        <dbReference type="Proteomes" id="UP000694621"/>
    </source>
</evidence>
<evidence type="ECO:0000313" key="9">
    <source>
        <dbReference type="EMBL" id="KAG9267474.1"/>
    </source>
</evidence>
<reference evidence="10" key="2">
    <citation type="submission" date="2025-05" db="UniProtKB">
        <authorList>
            <consortium name="Ensembl"/>
        </authorList>
    </citation>
    <scope>IDENTIFICATION</scope>
</reference>
<name>A0A8B9H7S8_ASTMX</name>
<dbReference type="GO" id="GO:0051603">
    <property type="term" value="P:proteolysis involved in protein catabolic process"/>
    <property type="evidence" value="ECO:0007669"/>
    <property type="project" value="TreeGrafter"/>
</dbReference>
<dbReference type="CDD" id="cd21115">
    <property type="entry name" value="legumain_C"/>
    <property type="match status" value="1"/>
</dbReference>
<dbReference type="EC" id="3.4.22.34" evidence="3"/>
<evidence type="ECO:0000256" key="4">
    <source>
        <dbReference type="ARBA" id="ARBA00022670"/>
    </source>
</evidence>
<dbReference type="EMBL" id="JAICCE010000015">
    <property type="protein sequence ID" value="KAG9267474.1"/>
    <property type="molecule type" value="Genomic_DNA"/>
</dbReference>
<evidence type="ECO:0000256" key="8">
    <source>
        <dbReference type="PIRSR" id="PIRSR019663-1"/>
    </source>
</evidence>
<protein>
    <recommendedName>
        <fullName evidence="3">legumain</fullName>
        <ecNumber evidence="3">3.4.22.34</ecNumber>
    </recommendedName>
</protein>
<dbReference type="InterPro" id="IPR001096">
    <property type="entry name" value="Peptidase_C13"/>
</dbReference>
<sequence length="442" mass="49688">MQRRLNSSSTLKSNGQCGKGRICQQYIIKMGGTQSKWVLLAAGSKGWTNYRHQADVCHAYQMVHQHGIPDEQVVVMMYDDIAYNAENPTRGQIINEPNGQNVYSGVPKDYTGADVTAHNFLAVLRGDEEALIKHGCGSRKVLKSGKNDTIFVFLSDHGSKGIFSFPHDTLYASDLIATVTKMAESQQFSKMVIYIESCFSGSMIEHLPPNIQVYGVSASGLHQTSTACFYDDYRHTFLAHVFSSYWLLHCRMSDLTRTTFQDQFKYLMKKVKKSTPCQYGNKNLSKLYISDFLGCANSETRSAHDCKAKTFEPTHLTASHDVPLVLLNKKIERETDPIRKRDLLSEQDNLLQKKARIEKAVNDIAKHVNPKNTNARSVHCPLTHLGEMKEIAEHFRLTFSDSSHKEDVALLLSHMHIFDDLLKAGAGVERIKAATTLVHSLD</sequence>
<feature type="active site" description="Nucleophile" evidence="8">
    <location>
        <position position="198"/>
    </location>
</feature>
<dbReference type="GO" id="GO:0004197">
    <property type="term" value="F:cysteine-type endopeptidase activity"/>
    <property type="evidence" value="ECO:0007669"/>
    <property type="project" value="UniProtKB-EC"/>
</dbReference>
<organism evidence="10 11">
    <name type="scientific">Astyanax mexicanus</name>
    <name type="common">Blind cave fish</name>
    <name type="synonym">Astyanax fasciatus mexicanus</name>
    <dbReference type="NCBI Taxonomy" id="7994"/>
    <lineage>
        <taxon>Eukaryota</taxon>
        <taxon>Metazoa</taxon>
        <taxon>Chordata</taxon>
        <taxon>Craniata</taxon>
        <taxon>Vertebrata</taxon>
        <taxon>Euteleostomi</taxon>
        <taxon>Actinopterygii</taxon>
        <taxon>Neopterygii</taxon>
        <taxon>Teleostei</taxon>
        <taxon>Ostariophysi</taxon>
        <taxon>Characiformes</taxon>
        <taxon>Characoidei</taxon>
        <taxon>Acestrorhamphidae</taxon>
        <taxon>Acestrorhamphinae</taxon>
        <taxon>Astyanax</taxon>
    </lineage>
</organism>
<dbReference type="Pfam" id="PF01650">
    <property type="entry name" value="Peptidase_C13"/>
    <property type="match status" value="1"/>
</dbReference>
<dbReference type="PIRSF" id="PIRSF019663">
    <property type="entry name" value="Legumain"/>
    <property type="match status" value="1"/>
</dbReference>
<dbReference type="PANTHER" id="PTHR12000">
    <property type="entry name" value="HEMOGLOBINASE FAMILY MEMBER"/>
    <property type="match status" value="1"/>
</dbReference>
<accession>A0A8B9H7S8</accession>
<evidence type="ECO:0000256" key="1">
    <source>
        <dbReference type="ARBA" id="ARBA00000810"/>
    </source>
</evidence>
<dbReference type="GO" id="GO:0006624">
    <property type="term" value="P:vacuolar protein processing"/>
    <property type="evidence" value="ECO:0007669"/>
    <property type="project" value="TreeGrafter"/>
</dbReference>
<keyword evidence="4" id="KW-0645">Protease</keyword>
<dbReference type="FunFam" id="3.40.50.1460:FF:000006">
    <property type="entry name" value="Legumain"/>
    <property type="match status" value="1"/>
</dbReference>
<reference evidence="9 12" key="1">
    <citation type="submission" date="2021-07" db="EMBL/GenBank/DDBJ databases">
        <authorList>
            <person name="Imarazene B."/>
            <person name="Zahm M."/>
            <person name="Klopp C."/>
            <person name="Cabau C."/>
            <person name="Beille S."/>
            <person name="Jouanno E."/>
            <person name="Castinel A."/>
            <person name="Lluch J."/>
            <person name="Gil L."/>
            <person name="Kuchtly C."/>
            <person name="Lopez Roques C."/>
            <person name="Donnadieu C."/>
            <person name="Parrinello H."/>
            <person name="Journot L."/>
            <person name="Du K."/>
            <person name="Schartl M."/>
            <person name="Retaux S."/>
            <person name="Guiguen Y."/>
        </authorList>
    </citation>
    <scope>NUCLEOTIDE SEQUENCE [LARGE SCALE GENOMIC DNA]</scope>
    <source>
        <strain evidence="9">Pach_M1</strain>
        <tissue evidence="9">Testis</tissue>
    </source>
</reference>
<evidence type="ECO:0000313" key="12">
    <source>
        <dbReference type="Proteomes" id="UP000752171"/>
    </source>
</evidence>
<evidence type="ECO:0000256" key="3">
    <source>
        <dbReference type="ARBA" id="ARBA00012628"/>
    </source>
</evidence>
<keyword evidence="7" id="KW-0788">Thiol protease</keyword>
<evidence type="ECO:0000256" key="7">
    <source>
        <dbReference type="ARBA" id="ARBA00022807"/>
    </source>
</evidence>
<dbReference type="Proteomes" id="UP000752171">
    <property type="component" value="Unassembled WGS sequence"/>
</dbReference>
<dbReference type="AlphaFoldDB" id="A0A8B9H7S8"/>
<comment type="similarity">
    <text evidence="2">Belongs to the peptidase C13 family.</text>
</comment>
<evidence type="ECO:0000256" key="5">
    <source>
        <dbReference type="ARBA" id="ARBA00022729"/>
    </source>
</evidence>
<dbReference type="Gene3D" id="3.40.50.1460">
    <property type="match status" value="1"/>
</dbReference>
<evidence type="ECO:0000256" key="6">
    <source>
        <dbReference type="ARBA" id="ARBA00022801"/>
    </source>
</evidence>
<dbReference type="PRINTS" id="PR00776">
    <property type="entry name" value="HEMOGLOBNASE"/>
</dbReference>
<comment type="catalytic activity">
    <reaction evidence="1">
        <text>Hydrolysis of proteins and small molecule substrates at -Asn-|-Xaa- bonds.</text>
        <dbReference type="EC" id="3.4.22.34"/>
    </reaction>
</comment>
<feature type="active site" evidence="8">
    <location>
        <position position="157"/>
    </location>
</feature>
<dbReference type="GO" id="GO:0005773">
    <property type="term" value="C:vacuole"/>
    <property type="evidence" value="ECO:0007669"/>
    <property type="project" value="GOC"/>
</dbReference>
<dbReference type="PANTHER" id="PTHR12000:SF21">
    <property type="entry name" value="LEGUMAIN-RELATED"/>
    <property type="match status" value="1"/>
</dbReference>
<proteinExistence type="inferred from homology"/>